<accession>A0A8X6I642</accession>
<protein>
    <submittedName>
        <fullName evidence="1">Uncharacterized protein</fullName>
    </submittedName>
</protein>
<name>A0A8X6I642_TRICU</name>
<gene>
    <name evidence="1" type="ORF">TNCT_515641</name>
</gene>
<evidence type="ECO:0000313" key="1">
    <source>
        <dbReference type="EMBL" id="GFQ88307.1"/>
    </source>
</evidence>
<reference evidence="1" key="1">
    <citation type="submission" date="2020-07" db="EMBL/GenBank/DDBJ databases">
        <title>Multicomponent nature underlies the extraordinary mechanical properties of spider dragline silk.</title>
        <authorList>
            <person name="Kono N."/>
            <person name="Nakamura H."/>
            <person name="Mori M."/>
            <person name="Yoshida Y."/>
            <person name="Ohtoshi R."/>
            <person name="Malay A.D."/>
            <person name="Moran D.A.P."/>
            <person name="Tomita M."/>
            <person name="Numata K."/>
            <person name="Arakawa K."/>
        </authorList>
    </citation>
    <scope>NUCLEOTIDE SEQUENCE</scope>
</reference>
<dbReference type="AlphaFoldDB" id="A0A8X6I642"/>
<proteinExistence type="predicted"/>
<evidence type="ECO:0000313" key="2">
    <source>
        <dbReference type="Proteomes" id="UP000887116"/>
    </source>
</evidence>
<organism evidence="1 2">
    <name type="scientific">Trichonephila clavata</name>
    <name type="common">Joro spider</name>
    <name type="synonym">Nephila clavata</name>
    <dbReference type="NCBI Taxonomy" id="2740835"/>
    <lineage>
        <taxon>Eukaryota</taxon>
        <taxon>Metazoa</taxon>
        <taxon>Ecdysozoa</taxon>
        <taxon>Arthropoda</taxon>
        <taxon>Chelicerata</taxon>
        <taxon>Arachnida</taxon>
        <taxon>Araneae</taxon>
        <taxon>Araneomorphae</taxon>
        <taxon>Entelegynae</taxon>
        <taxon>Araneoidea</taxon>
        <taxon>Nephilidae</taxon>
        <taxon>Trichonephila</taxon>
    </lineage>
</organism>
<sequence length="72" mass="8666">MQDQCVRLDYDDHSLMARDSQRLTIDCWEETSRMDEETGISPLWKGENYFSMKLFDSIHSPKHFIQQLQLRN</sequence>
<keyword evidence="2" id="KW-1185">Reference proteome</keyword>
<dbReference type="EMBL" id="BMAO01023374">
    <property type="protein sequence ID" value="GFQ88307.1"/>
    <property type="molecule type" value="Genomic_DNA"/>
</dbReference>
<dbReference type="Proteomes" id="UP000887116">
    <property type="component" value="Unassembled WGS sequence"/>
</dbReference>
<comment type="caution">
    <text evidence="1">The sequence shown here is derived from an EMBL/GenBank/DDBJ whole genome shotgun (WGS) entry which is preliminary data.</text>
</comment>